<dbReference type="NCBIfam" id="TIGR03363">
    <property type="entry name" value="VI_chp_8"/>
    <property type="match status" value="1"/>
</dbReference>
<dbReference type="RefSeq" id="WP_275685785.1">
    <property type="nucleotide sequence ID" value="NZ_JAJLJH010000019.1"/>
</dbReference>
<dbReference type="PANTHER" id="PTHR37951">
    <property type="entry name" value="CYTOPLASMIC PROTEIN-RELATED"/>
    <property type="match status" value="1"/>
</dbReference>
<accession>A0A9X2C2C6</accession>
<sequence>MIDFDALSRPVSDEEPAGPDLEYSSVAELDRFAAGTPGTIDPSTQELVGAEEPNWRKVAEMATELLGKTKDLRVAAWLARAELANRGLPGLADGLKLIALLLENFWETAYPMLDRDEGDDPIERLNVLANLAPDPAQSYGSPSAEALLRTLRGTTIVESREVGRFTVRDLDYVLGRMTPPAGQTAPAAGLLAAAWKTGDAAANQHKRDGIAAGQAGVQAIVKLFAERSGQRPNLDLLQQTFRRVGEFYAEQDAQAAAEAGDAADGASEGAADELGGVPGGGKSPRSGGLASRADAVRILQQVAAFLRKSEPSSPAPMFVDRAVKLLQMDFNAIVKELMPDSRDRIEMLGGISLEEPESDS</sequence>
<comment type="caution">
    <text evidence="3">The sequence shown here is derived from an EMBL/GenBank/DDBJ whole genome shotgun (WGS) entry which is preliminary data.</text>
</comment>
<keyword evidence="4" id="KW-1185">Reference proteome</keyword>
<dbReference type="EMBL" id="JAJLJH010000019">
    <property type="protein sequence ID" value="MCK9689733.1"/>
    <property type="molecule type" value="Genomic_DNA"/>
</dbReference>
<evidence type="ECO:0000259" key="2">
    <source>
        <dbReference type="Pfam" id="PF06812"/>
    </source>
</evidence>
<feature type="compositionally biased region" description="Low complexity" evidence="1">
    <location>
        <begin position="255"/>
        <end position="275"/>
    </location>
</feature>
<evidence type="ECO:0000256" key="1">
    <source>
        <dbReference type="SAM" id="MobiDB-lite"/>
    </source>
</evidence>
<organism evidence="3 4">
    <name type="scientific">Scleromatobacter humisilvae</name>
    <dbReference type="NCBI Taxonomy" id="2897159"/>
    <lineage>
        <taxon>Bacteria</taxon>
        <taxon>Pseudomonadati</taxon>
        <taxon>Pseudomonadota</taxon>
        <taxon>Betaproteobacteria</taxon>
        <taxon>Burkholderiales</taxon>
        <taxon>Sphaerotilaceae</taxon>
        <taxon>Scleromatobacter</taxon>
    </lineage>
</organism>
<gene>
    <name evidence="3" type="primary">tssA</name>
    <name evidence="3" type="ORF">LPC04_28795</name>
</gene>
<dbReference type="InterPro" id="IPR010657">
    <property type="entry name" value="ImpA_N"/>
</dbReference>
<dbReference type="PANTHER" id="PTHR37951:SF1">
    <property type="entry name" value="TYPE VI SECRETION SYSTEM COMPONENT TSSA1"/>
    <property type="match status" value="1"/>
</dbReference>
<feature type="region of interest" description="Disordered" evidence="1">
    <location>
        <begin position="255"/>
        <end position="289"/>
    </location>
</feature>
<dbReference type="InterPro" id="IPR017740">
    <property type="entry name" value="TssA-like"/>
</dbReference>
<evidence type="ECO:0000313" key="3">
    <source>
        <dbReference type="EMBL" id="MCK9689733.1"/>
    </source>
</evidence>
<protein>
    <submittedName>
        <fullName evidence="3">Type VI secretion system protein TssA</fullName>
    </submittedName>
</protein>
<evidence type="ECO:0000313" key="4">
    <source>
        <dbReference type="Proteomes" id="UP001139353"/>
    </source>
</evidence>
<proteinExistence type="predicted"/>
<feature type="region of interest" description="Disordered" evidence="1">
    <location>
        <begin position="1"/>
        <end position="20"/>
    </location>
</feature>
<dbReference type="Pfam" id="PF06812">
    <property type="entry name" value="ImpA_N"/>
    <property type="match status" value="1"/>
</dbReference>
<reference evidence="3" key="1">
    <citation type="submission" date="2021-11" db="EMBL/GenBank/DDBJ databases">
        <title>BS-T2-15 a new species belonging to the Comamonadaceae family isolated from the soil of a French oak forest.</title>
        <authorList>
            <person name="Mieszkin S."/>
            <person name="Alain K."/>
        </authorList>
    </citation>
    <scope>NUCLEOTIDE SEQUENCE</scope>
    <source>
        <strain evidence="3">BS-T2-15</strain>
    </source>
</reference>
<feature type="domain" description="ImpA N-terminal" evidence="2">
    <location>
        <begin position="9"/>
        <end position="132"/>
    </location>
</feature>
<dbReference type="Proteomes" id="UP001139353">
    <property type="component" value="Unassembled WGS sequence"/>
</dbReference>
<name>A0A9X2C2C6_9BURK</name>
<dbReference type="AlphaFoldDB" id="A0A9X2C2C6"/>